<comment type="caution">
    <text evidence="1">The sequence shown here is derived from an EMBL/GenBank/DDBJ whole genome shotgun (WGS) entry which is preliminary data.</text>
</comment>
<sequence>MPRSSQDKCSVHLRSRDVFCEDRPWVSIGSLYKSTHTLCCIVCQTSKEYPDFVDENSFSGRNDFLGKRFEIQIGNE</sequence>
<reference evidence="1 2" key="1">
    <citation type="submission" date="2015-12" db="EMBL/GenBank/DDBJ databases">
        <title>Haloferax profundi sp. nov. isolated from the Discovery deep brine-seawater interface in the Red Sea.</title>
        <authorList>
            <person name="Zhang G."/>
            <person name="Stingl U."/>
            <person name="Rashid M."/>
        </authorList>
    </citation>
    <scope>NUCLEOTIDE SEQUENCE [LARGE SCALE GENOMIC DNA]</scope>
    <source>
        <strain evidence="1 2">SB29</strain>
    </source>
</reference>
<dbReference type="EMBL" id="LOPV01000629">
    <property type="protein sequence ID" value="KTG12224.1"/>
    <property type="molecule type" value="Genomic_DNA"/>
</dbReference>
<gene>
    <name evidence="1" type="ORF">AUR66_19775</name>
</gene>
<dbReference type="AlphaFoldDB" id="A0A0W1REY9"/>
<evidence type="ECO:0000313" key="1">
    <source>
        <dbReference type="EMBL" id="KTG12224.1"/>
    </source>
</evidence>
<proteinExistence type="predicted"/>
<organism evidence="1 2">
    <name type="scientific">Haloferax profundi</name>
    <dbReference type="NCBI Taxonomy" id="1544718"/>
    <lineage>
        <taxon>Archaea</taxon>
        <taxon>Methanobacteriati</taxon>
        <taxon>Methanobacteriota</taxon>
        <taxon>Stenosarchaea group</taxon>
        <taxon>Halobacteria</taxon>
        <taxon>Halobacteriales</taxon>
        <taxon>Haloferacaceae</taxon>
        <taxon>Haloferax</taxon>
    </lineage>
</organism>
<accession>A0A0W1REY9</accession>
<keyword evidence="2" id="KW-1185">Reference proteome</keyword>
<evidence type="ECO:0000313" key="2">
    <source>
        <dbReference type="Proteomes" id="UP000053157"/>
    </source>
</evidence>
<name>A0A0W1REY9_9EURY</name>
<protein>
    <submittedName>
        <fullName evidence="1">Uncharacterized protein</fullName>
    </submittedName>
</protein>
<dbReference type="Proteomes" id="UP000053157">
    <property type="component" value="Unassembled WGS sequence"/>
</dbReference>